<accession>A0ABX0STY0</accession>
<dbReference type="Proteomes" id="UP000754495">
    <property type="component" value="Unassembled WGS sequence"/>
</dbReference>
<keyword evidence="2" id="KW-1185">Reference proteome</keyword>
<gene>
    <name evidence="1" type="ORF">FHX46_002948</name>
</gene>
<evidence type="ECO:0000313" key="1">
    <source>
        <dbReference type="EMBL" id="NIH80418.1"/>
    </source>
</evidence>
<comment type="caution">
    <text evidence="1">The sequence shown here is derived from an EMBL/GenBank/DDBJ whole genome shotgun (WGS) entry which is preliminary data.</text>
</comment>
<evidence type="ECO:0000313" key="2">
    <source>
        <dbReference type="Proteomes" id="UP000754495"/>
    </source>
</evidence>
<dbReference type="RefSeq" id="WP_167114614.1">
    <property type="nucleotide sequence ID" value="NZ_JAANOU010000001.1"/>
</dbReference>
<organism evidence="1 2">
    <name type="scientific">Amycolatopsis viridis</name>
    <dbReference type="NCBI Taxonomy" id="185678"/>
    <lineage>
        <taxon>Bacteria</taxon>
        <taxon>Bacillati</taxon>
        <taxon>Actinomycetota</taxon>
        <taxon>Actinomycetes</taxon>
        <taxon>Pseudonocardiales</taxon>
        <taxon>Pseudonocardiaceae</taxon>
        <taxon>Amycolatopsis</taxon>
    </lineage>
</organism>
<sequence>MIHQLPAEPINVQTKKLVTLSALASAMVSARDEGWGLRRIATFSDVSHEQVRRMPAVAGGSDAAG</sequence>
<proteinExistence type="predicted"/>
<dbReference type="EMBL" id="JAANOU010000001">
    <property type="protein sequence ID" value="NIH80418.1"/>
    <property type="molecule type" value="Genomic_DNA"/>
</dbReference>
<protein>
    <submittedName>
        <fullName evidence="1">Uncharacterized protein</fullName>
    </submittedName>
</protein>
<reference evidence="1 2" key="1">
    <citation type="submission" date="2020-03" db="EMBL/GenBank/DDBJ databases">
        <title>Sequencing the genomes of 1000 actinobacteria strains.</title>
        <authorList>
            <person name="Klenk H.-P."/>
        </authorList>
    </citation>
    <scope>NUCLEOTIDE SEQUENCE [LARGE SCALE GENOMIC DNA]</scope>
    <source>
        <strain evidence="1 2">DSM 45668</strain>
    </source>
</reference>
<name>A0ABX0STY0_9PSEU</name>